<feature type="domain" description="Glucose-methanol-choline oxidoreductase N-terminal" evidence="7">
    <location>
        <begin position="80"/>
        <end position="103"/>
    </location>
</feature>
<dbReference type="InterPro" id="IPR000172">
    <property type="entry name" value="GMC_OxRdtase_N"/>
</dbReference>
<evidence type="ECO:0000313" key="9">
    <source>
        <dbReference type="EMBL" id="GGC76222.1"/>
    </source>
</evidence>
<name>A0A916XIQ5_9HYPH</name>
<dbReference type="AlphaFoldDB" id="A0A916XIQ5"/>
<dbReference type="PIRSF" id="PIRSF000137">
    <property type="entry name" value="Alcohol_oxidase"/>
    <property type="match status" value="1"/>
</dbReference>
<evidence type="ECO:0000256" key="1">
    <source>
        <dbReference type="ARBA" id="ARBA00001974"/>
    </source>
</evidence>
<dbReference type="Gene3D" id="3.50.50.60">
    <property type="entry name" value="FAD/NAD(P)-binding domain"/>
    <property type="match status" value="1"/>
</dbReference>
<keyword evidence="10" id="KW-1185">Reference proteome</keyword>
<keyword evidence="3 6" id="KW-0285">Flavoprotein</keyword>
<feature type="domain" description="Glucose-methanol-choline oxidoreductase N-terminal" evidence="8">
    <location>
        <begin position="252"/>
        <end position="266"/>
    </location>
</feature>
<dbReference type="InterPro" id="IPR007867">
    <property type="entry name" value="GMC_OxRtase_C"/>
</dbReference>
<dbReference type="PROSITE" id="PS00623">
    <property type="entry name" value="GMC_OXRED_1"/>
    <property type="match status" value="1"/>
</dbReference>
<proteinExistence type="inferred from homology"/>
<sequence>MSEESYDVVIVGAGAAGCVVASYLAEHTDASIALVEAGDTDRDPFIHIPAGFALMLANDRHVWTYETVPQHGNKKAYRSGKVLGGGSSVNAMAYVRGQERDFAAWQDAVGDTGKWSYEDLLPIFMAQEDNDTFHDEYHGINGGLAVSWPKGINKLNQYCLKAFQEYGLPFNPDYNGKSQIGVSPVQSTVGNHRRCNAADAYLRPHLRSGRVILLTGKTVTRVLIENNRAVGVELSDNGLQTILAGEVVLSAGAVHSPKILMHSGVGPAIQLREHGIAVIVDSPEVGENLHDHPMVPVRAYVKGDLGYQAAAHGLGTVKAGLRYLVTKDGPAAGTGIETVSHWNPSDFSADPTIQCYHAPVIANQDLKATGDRSGITFELVVLQPKSRGWVRLADSDPTSMPLINPNFIGEEEDLKAVVQSVHAIRKVMAQESLSPVIEEEMEPGPGIRSDAEIAEWAKRAVTTMWHPVGTCRMGQDERSVVDARLRVRGVDGLRVIDASIMPTITSGNTNAPTQALARHASAMLVEDLKMTRRPPVRREEGSGVSCIDLASSALAF</sequence>
<comment type="similarity">
    <text evidence="2 6">Belongs to the GMC oxidoreductase family.</text>
</comment>
<dbReference type="Proteomes" id="UP000637002">
    <property type="component" value="Unassembled WGS sequence"/>
</dbReference>
<dbReference type="PANTHER" id="PTHR11552:SF147">
    <property type="entry name" value="CHOLINE DEHYDROGENASE, MITOCHONDRIAL"/>
    <property type="match status" value="1"/>
</dbReference>
<comment type="caution">
    <text evidence="9">The sequence shown here is derived from an EMBL/GenBank/DDBJ whole genome shotgun (WGS) entry which is preliminary data.</text>
</comment>
<accession>A0A916XIQ5</accession>
<evidence type="ECO:0000256" key="3">
    <source>
        <dbReference type="ARBA" id="ARBA00022630"/>
    </source>
</evidence>
<dbReference type="GO" id="GO:0050660">
    <property type="term" value="F:flavin adenine dinucleotide binding"/>
    <property type="evidence" value="ECO:0007669"/>
    <property type="project" value="InterPro"/>
</dbReference>
<dbReference type="SUPFAM" id="SSF51905">
    <property type="entry name" value="FAD/NAD(P)-binding domain"/>
    <property type="match status" value="1"/>
</dbReference>
<evidence type="ECO:0000256" key="2">
    <source>
        <dbReference type="ARBA" id="ARBA00010790"/>
    </source>
</evidence>
<evidence type="ECO:0000256" key="6">
    <source>
        <dbReference type="RuleBase" id="RU003968"/>
    </source>
</evidence>
<dbReference type="PROSITE" id="PS00624">
    <property type="entry name" value="GMC_OXRED_2"/>
    <property type="match status" value="1"/>
</dbReference>
<evidence type="ECO:0000259" key="7">
    <source>
        <dbReference type="PROSITE" id="PS00623"/>
    </source>
</evidence>
<dbReference type="EMBL" id="BMGG01000007">
    <property type="protein sequence ID" value="GGC76222.1"/>
    <property type="molecule type" value="Genomic_DNA"/>
</dbReference>
<evidence type="ECO:0000256" key="5">
    <source>
        <dbReference type="PIRSR" id="PIRSR000137-2"/>
    </source>
</evidence>
<dbReference type="PANTHER" id="PTHR11552">
    <property type="entry name" value="GLUCOSE-METHANOL-CHOLINE GMC OXIDOREDUCTASE"/>
    <property type="match status" value="1"/>
</dbReference>
<evidence type="ECO:0000256" key="4">
    <source>
        <dbReference type="ARBA" id="ARBA00022827"/>
    </source>
</evidence>
<feature type="binding site" evidence="5">
    <location>
        <position position="82"/>
    </location>
    <ligand>
        <name>FAD</name>
        <dbReference type="ChEBI" id="CHEBI:57692"/>
    </ligand>
</feature>
<evidence type="ECO:0000259" key="8">
    <source>
        <dbReference type="PROSITE" id="PS00624"/>
    </source>
</evidence>
<protein>
    <submittedName>
        <fullName evidence="9">Sorbose dehydrogenase</fullName>
    </submittedName>
</protein>
<organism evidence="9 10">
    <name type="scientific">Chelatococcus reniformis</name>
    <dbReference type="NCBI Taxonomy" id="1494448"/>
    <lineage>
        <taxon>Bacteria</taxon>
        <taxon>Pseudomonadati</taxon>
        <taxon>Pseudomonadota</taxon>
        <taxon>Alphaproteobacteria</taxon>
        <taxon>Hyphomicrobiales</taxon>
        <taxon>Chelatococcaceae</taxon>
        <taxon>Chelatococcus</taxon>
    </lineage>
</organism>
<evidence type="ECO:0000313" key="10">
    <source>
        <dbReference type="Proteomes" id="UP000637002"/>
    </source>
</evidence>
<dbReference type="Pfam" id="PF05199">
    <property type="entry name" value="GMC_oxred_C"/>
    <property type="match status" value="1"/>
</dbReference>
<keyword evidence="4 5" id="KW-0274">FAD</keyword>
<gene>
    <name evidence="9" type="ORF">GCM10010994_38210</name>
</gene>
<dbReference type="InterPro" id="IPR012132">
    <property type="entry name" value="GMC_OxRdtase"/>
</dbReference>
<feature type="binding site" evidence="5">
    <location>
        <begin position="465"/>
        <end position="466"/>
    </location>
    <ligand>
        <name>FAD</name>
        <dbReference type="ChEBI" id="CHEBI:57692"/>
    </ligand>
</feature>
<dbReference type="Pfam" id="PF00732">
    <property type="entry name" value="GMC_oxred_N"/>
    <property type="match status" value="1"/>
</dbReference>
<dbReference type="Gene3D" id="3.30.560.10">
    <property type="entry name" value="Glucose Oxidase, domain 3"/>
    <property type="match status" value="1"/>
</dbReference>
<comment type="cofactor">
    <cofactor evidence="1 5">
        <name>FAD</name>
        <dbReference type="ChEBI" id="CHEBI:57692"/>
    </cofactor>
</comment>
<reference evidence="9" key="2">
    <citation type="submission" date="2020-09" db="EMBL/GenBank/DDBJ databases">
        <authorList>
            <person name="Sun Q."/>
            <person name="Zhou Y."/>
        </authorList>
    </citation>
    <scope>NUCLEOTIDE SEQUENCE</scope>
    <source>
        <strain evidence="9">CGMCC 1.12919</strain>
    </source>
</reference>
<dbReference type="RefSeq" id="WP_188610783.1">
    <property type="nucleotide sequence ID" value="NZ_BMGG01000007.1"/>
</dbReference>
<dbReference type="GO" id="GO:0016614">
    <property type="term" value="F:oxidoreductase activity, acting on CH-OH group of donors"/>
    <property type="evidence" value="ECO:0007669"/>
    <property type="project" value="InterPro"/>
</dbReference>
<reference evidence="9" key="1">
    <citation type="journal article" date="2014" name="Int. J. Syst. Evol. Microbiol.">
        <title>Complete genome sequence of Corynebacterium casei LMG S-19264T (=DSM 44701T), isolated from a smear-ripened cheese.</title>
        <authorList>
            <consortium name="US DOE Joint Genome Institute (JGI-PGF)"/>
            <person name="Walter F."/>
            <person name="Albersmeier A."/>
            <person name="Kalinowski J."/>
            <person name="Ruckert C."/>
        </authorList>
    </citation>
    <scope>NUCLEOTIDE SEQUENCE</scope>
    <source>
        <strain evidence="9">CGMCC 1.12919</strain>
    </source>
</reference>
<dbReference type="InterPro" id="IPR036188">
    <property type="entry name" value="FAD/NAD-bd_sf"/>
</dbReference>
<feature type="binding site" evidence="5">
    <location>
        <position position="219"/>
    </location>
    <ligand>
        <name>FAD</name>
        <dbReference type="ChEBI" id="CHEBI:57692"/>
    </ligand>
</feature>
<dbReference type="SUPFAM" id="SSF54373">
    <property type="entry name" value="FAD-linked reductases, C-terminal domain"/>
    <property type="match status" value="1"/>
</dbReference>